<dbReference type="RefSeq" id="WP_307409429.1">
    <property type="nucleotide sequence ID" value="NZ_JAUSUR010000005.1"/>
</dbReference>
<dbReference type="GO" id="GO:0016301">
    <property type="term" value="F:kinase activity"/>
    <property type="evidence" value="ECO:0007669"/>
    <property type="project" value="UniProtKB-KW"/>
</dbReference>
<keyword evidence="2" id="KW-0808">Transferase</keyword>
<sequence length="142" mass="16737">MPRPYDEREGLIRWKSLAYAFVLVIALLLIISIFPEDLFSSMHSQFMFILGVSLTFIVIYQFVNDAYYIIVGSFNSTYFFVMLFFLINGLNLFREAIIYFTSSNSSFLFSDRISYFPLAIAFLIETVFGIIEWRKYKNRDNT</sequence>
<keyword evidence="1" id="KW-0472">Membrane</keyword>
<keyword evidence="2" id="KW-0418">Kinase</keyword>
<evidence type="ECO:0000256" key="1">
    <source>
        <dbReference type="SAM" id="Phobius"/>
    </source>
</evidence>
<feature type="transmembrane region" description="Helical" evidence="1">
    <location>
        <begin position="12"/>
        <end position="34"/>
    </location>
</feature>
<feature type="transmembrane region" description="Helical" evidence="1">
    <location>
        <begin position="75"/>
        <end position="93"/>
    </location>
</feature>
<feature type="transmembrane region" description="Helical" evidence="1">
    <location>
        <begin position="46"/>
        <end position="63"/>
    </location>
</feature>
<reference evidence="2 3" key="1">
    <citation type="submission" date="2023-07" db="EMBL/GenBank/DDBJ databases">
        <title>Genomic Encyclopedia of Type Strains, Phase IV (KMG-IV): sequencing the most valuable type-strain genomes for metagenomic binning, comparative biology and taxonomic classification.</title>
        <authorList>
            <person name="Goeker M."/>
        </authorList>
    </citation>
    <scope>NUCLEOTIDE SEQUENCE [LARGE SCALE GENOMIC DNA]</scope>
    <source>
        <strain evidence="2 3">DSM 16784</strain>
    </source>
</reference>
<dbReference type="EMBL" id="JAUSUR010000005">
    <property type="protein sequence ID" value="MDQ0362113.1"/>
    <property type="molecule type" value="Genomic_DNA"/>
</dbReference>
<protein>
    <submittedName>
        <fullName evidence="2">K+-sensing histidine kinase KdpD</fullName>
    </submittedName>
</protein>
<keyword evidence="1" id="KW-1133">Transmembrane helix</keyword>
<organism evidence="2 3">
    <name type="scientific">Breznakia pachnodae</name>
    <dbReference type="NCBI Taxonomy" id="265178"/>
    <lineage>
        <taxon>Bacteria</taxon>
        <taxon>Bacillati</taxon>
        <taxon>Bacillota</taxon>
        <taxon>Erysipelotrichia</taxon>
        <taxon>Erysipelotrichales</taxon>
        <taxon>Erysipelotrichaceae</taxon>
        <taxon>Breznakia</taxon>
    </lineage>
</organism>
<evidence type="ECO:0000313" key="2">
    <source>
        <dbReference type="EMBL" id="MDQ0362113.1"/>
    </source>
</evidence>
<dbReference type="Proteomes" id="UP001230220">
    <property type="component" value="Unassembled WGS sequence"/>
</dbReference>
<accession>A0ABU0E5D0</accession>
<keyword evidence="3" id="KW-1185">Reference proteome</keyword>
<keyword evidence="1" id="KW-0812">Transmembrane</keyword>
<proteinExistence type="predicted"/>
<name>A0ABU0E5D0_9FIRM</name>
<evidence type="ECO:0000313" key="3">
    <source>
        <dbReference type="Proteomes" id="UP001230220"/>
    </source>
</evidence>
<gene>
    <name evidence="2" type="ORF">J2S15_002866</name>
</gene>
<feature type="transmembrane region" description="Helical" evidence="1">
    <location>
        <begin position="113"/>
        <end position="131"/>
    </location>
</feature>
<comment type="caution">
    <text evidence="2">The sequence shown here is derived from an EMBL/GenBank/DDBJ whole genome shotgun (WGS) entry which is preliminary data.</text>
</comment>